<sequence>MRELLKIFLLVALAEQSLQSFCGSTGVPFSFEVLPSGAPVLGCAQPSCVAAPENIEEDSNFLTDTEGQSDGFFREGDKELKRFRDQSARKLIAVKMRELLEIFLLVALAEQSLQSFCGSTGVPFSFEVLPSGKQCKTCMHRAPVLGCAQPSCVAAPENIEEDSNFLTDTEGQSDGFFREGDKELKRFRDQSARKLIAVSENTFAKIISEVKNFSMHNVDLIEILFAKSNVPSTENR</sequence>
<proteinExistence type="predicted"/>
<dbReference type="InterPro" id="IPR052140">
    <property type="entry name" value="Dev_Signal_Hedgehog-like"/>
</dbReference>
<dbReference type="PANTHER" id="PTHR46706:SF12">
    <property type="entry name" value="PROTEIN QUA-1-RELATED"/>
    <property type="match status" value="1"/>
</dbReference>
<evidence type="ECO:0000313" key="3">
    <source>
        <dbReference type="Proteomes" id="UP000036681"/>
    </source>
</evidence>
<name>A0A0M3IWA2_ASCLU</name>
<protein>
    <submittedName>
        <fullName evidence="4">TNFR-Cys domain-containing protein</fullName>
    </submittedName>
</protein>
<reference evidence="4" key="1">
    <citation type="submission" date="2017-02" db="UniProtKB">
        <authorList>
            <consortium name="WormBaseParasite"/>
        </authorList>
    </citation>
    <scope>IDENTIFICATION</scope>
</reference>
<feature type="chain" id="PRO_5005657275" evidence="2">
    <location>
        <begin position="20"/>
        <end position="236"/>
    </location>
</feature>
<evidence type="ECO:0000256" key="1">
    <source>
        <dbReference type="ARBA" id="ARBA00022473"/>
    </source>
</evidence>
<feature type="signal peptide" evidence="2">
    <location>
        <begin position="1"/>
        <end position="19"/>
    </location>
</feature>
<evidence type="ECO:0000313" key="4">
    <source>
        <dbReference type="WBParaSite" id="ALUE_0002303001-mRNA-1"/>
    </source>
</evidence>
<accession>A0A0M3IWA2</accession>
<evidence type="ECO:0000256" key="2">
    <source>
        <dbReference type="SAM" id="SignalP"/>
    </source>
</evidence>
<keyword evidence="1" id="KW-0217">Developmental protein</keyword>
<keyword evidence="3" id="KW-1185">Reference proteome</keyword>
<keyword evidence="2" id="KW-0732">Signal</keyword>
<dbReference type="AlphaFoldDB" id="A0A0M3IWA2"/>
<dbReference type="PANTHER" id="PTHR46706">
    <property type="entry name" value="PROTEIN QUA-1-RELATED"/>
    <property type="match status" value="1"/>
</dbReference>
<dbReference type="Proteomes" id="UP000036681">
    <property type="component" value="Unplaced"/>
</dbReference>
<dbReference type="WBParaSite" id="ALUE_0002303001-mRNA-1">
    <property type="protein sequence ID" value="ALUE_0002303001-mRNA-1"/>
    <property type="gene ID" value="ALUE_0002303001"/>
</dbReference>
<organism evidence="3 4">
    <name type="scientific">Ascaris lumbricoides</name>
    <name type="common">Giant roundworm</name>
    <dbReference type="NCBI Taxonomy" id="6252"/>
    <lineage>
        <taxon>Eukaryota</taxon>
        <taxon>Metazoa</taxon>
        <taxon>Ecdysozoa</taxon>
        <taxon>Nematoda</taxon>
        <taxon>Chromadorea</taxon>
        <taxon>Rhabditida</taxon>
        <taxon>Spirurina</taxon>
        <taxon>Ascaridomorpha</taxon>
        <taxon>Ascaridoidea</taxon>
        <taxon>Ascarididae</taxon>
        <taxon>Ascaris</taxon>
    </lineage>
</organism>